<reference evidence="4" key="1">
    <citation type="journal article" date="1997" name="FEMS Microbiol. Lett.">
        <title>Cloning and analysis of methanol oxidation genes in the methylotroph Hyphomicrobium methylovorum GM2.</title>
        <authorList>
            <person name="Tanaka Y."/>
            <person name="Yoshida T."/>
            <person name="Watanabe K."/>
            <person name="Izumi Y."/>
            <person name="Mitsunaga T."/>
        </authorList>
    </citation>
    <scope>NUCLEOTIDE SEQUENCE</scope>
    <source>
        <strain evidence="4">GM2</strain>
    </source>
</reference>
<keyword evidence="2" id="KW-0472">Membrane</keyword>
<feature type="domain" description="Solute-binding protein family 3/N-terminal" evidence="3">
    <location>
        <begin position="51"/>
        <end position="290"/>
    </location>
</feature>
<dbReference type="PANTHER" id="PTHR35936:SF17">
    <property type="entry name" value="ARGININE-BINDING EXTRACELLULAR PROTEIN ARTP"/>
    <property type="match status" value="1"/>
</dbReference>
<dbReference type="Pfam" id="PF00497">
    <property type="entry name" value="SBP_bac_3"/>
    <property type="match status" value="1"/>
</dbReference>
<name>O24760_HYPME</name>
<keyword evidence="2" id="KW-1133">Transmembrane helix</keyword>
<dbReference type="InterPro" id="IPR001638">
    <property type="entry name" value="Solute-binding_3/MltF_N"/>
</dbReference>
<dbReference type="EMBL" id="AB004097">
    <property type="protein sequence ID" value="BAA23273.1"/>
    <property type="molecule type" value="Genomic_DNA"/>
</dbReference>
<sequence>MLLKFRAEQDAFSAAKIAGTVFAVGVSVAALVSIYPAFAQEAASTPADTSALRVCAAANEAPYSVMDESGYENKIAKVLAEALNRKVQFVWSPKPAIYAVRDQLDKNLCDVVIGVDTGDERVLTSHPYYKASYVFVQRADSPLKIDSWKSPDLHKAGKISFVQGTPADVMMNEVDLYNDNINYVSSLTNFKDKRNAYTRVPPQRMIGEVADKTADLAVAFAPEVARYVKSSGALKMTLVPDDNVRSDGQHVPFQFDQSVAVRKSDKDLLAAIDKALPQVQSKIEAILTEEGIPFVSPPPRT</sequence>
<evidence type="ECO:0000256" key="1">
    <source>
        <dbReference type="ARBA" id="ARBA00022729"/>
    </source>
</evidence>
<keyword evidence="2" id="KW-0812">Transmembrane</keyword>
<dbReference type="SUPFAM" id="SSF53850">
    <property type="entry name" value="Periplasmic binding protein-like II"/>
    <property type="match status" value="1"/>
</dbReference>
<dbReference type="SMART" id="SM00062">
    <property type="entry name" value="PBPb"/>
    <property type="match status" value="1"/>
</dbReference>
<feature type="transmembrane region" description="Helical" evidence="2">
    <location>
        <begin position="12"/>
        <end position="38"/>
    </location>
</feature>
<keyword evidence="1" id="KW-0732">Signal</keyword>
<dbReference type="Gene3D" id="3.40.190.10">
    <property type="entry name" value="Periplasmic binding protein-like II"/>
    <property type="match status" value="2"/>
</dbReference>
<evidence type="ECO:0000313" key="4">
    <source>
        <dbReference type="EMBL" id="BAA23273.1"/>
    </source>
</evidence>
<dbReference type="PANTHER" id="PTHR35936">
    <property type="entry name" value="MEMBRANE-BOUND LYTIC MUREIN TRANSGLYCOSYLASE F"/>
    <property type="match status" value="1"/>
</dbReference>
<evidence type="ECO:0000256" key="2">
    <source>
        <dbReference type="SAM" id="Phobius"/>
    </source>
</evidence>
<dbReference type="NCBIfam" id="TIGR03870">
    <property type="entry name" value="ABC_MoxJ"/>
    <property type="match status" value="1"/>
</dbReference>
<dbReference type="InterPro" id="IPR022455">
    <property type="entry name" value="Methanol_oxidation_MoxJ"/>
</dbReference>
<proteinExistence type="predicted"/>
<dbReference type="AlphaFoldDB" id="O24760"/>
<evidence type="ECO:0000259" key="3">
    <source>
        <dbReference type="SMART" id="SM00062"/>
    </source>
</evidence>
<organism evidence="4">
    <name type="scientific">Hyphomicrobium methylovorum</name>
    <dbReference type="NCBI Taxonomy" id="84"/>
    <lineage>
        <taxon>Bacteria</taxon>
        <taxon>Pseudomonadati</taxon>
        <taxon>Pseudomonadota</taxon>
        <taxon>Alphaproteobacteria</taxon>
        <taxon>Hyphomicrobiales</taxon>
        <taxon>Hyphomicrobiaceae</taxon>
        <taxon>Hyphomicrobium</taxon>
    </lineage>
</organism>
<accession>O24760</accession>
<protein>
    <submittedName>
        <fullName evidence="4">MxaJ protein</fullName>
    </submittedName>
</protein>
<dbReference type="GO" id="GO:0042597">
    <property type="term" value="C:periplasmic space"/>
    <property type="evidence" value="ECO:0007669"/>
    <property type="project" value="InterPro"/>
</dbReference>
<dbReference type="GO" id="GO:0046170">
    <property type="term" value="P:methanol catabolic process"/>
    <property type="evidence" value="ECO:0007669"/>
    <property type="project" value="InterPro"/>
</dbReference>
<gene>
    <name evidence="4" type="primary">mxaJ</name>
</gene>